<protein>
    <recommendedName>
        <fullName evidence="3">AbiEi antitoxin C-terminal domain-containing protein</fullName>
    </recommendedName>
</protein>
<evidence type="ECO:0008006" key="3">
    <source>
        <dbReference type="Google" id="ProtNLM"/>
    </source>
</evidence>
<organism evidence="1 2">
    <name type="scientific">Bacteroides fragilis (strain YCH46)</name>
    <dbReference type="NCBI Taxonomy" id="295405"/>
    <lineage>
        <taxon>Bacteria</taxon>
        <taxon>Pseudomonadati</taxon>
        <taxon>Bacteroidota</taxon>
        <taxon>Bacteroidia</taxon>
        <taxon>Bacteroidales</taxon>
        <taxon>Bacteroidaceae</taxon>
        <taxon>Bacteroides</taxon>
    </lineage>
</organism>
<name>Q64YN6_BACFR</name>
<evidence type="ECO:0000313" key="2">
    <source>
        <dbReference type="Proteomes" id="UP000002197"/>
    </source>
</evidence>
<dbReference type="PATRIC" id="fig|295405.11.peg.657"/>
<dbReference type="AlphaFoldDB" id="Q64YN6"/>
<dbReference type="EMBL" id="AP006841">
    <property type="protein sequence ID" value="BAD47390.1"/>
    <property type="molecule type" value="Genomic_DNA"/>
</dbReference>
<gene>
    <name evidence="1" type="ordered locus">BF0641</name>
</gene>
<dbReference type="Proteomes" id="UP000002197">
    <property type="component" value="Chromosome"/>
</dbReference>
<dbReference type="RefSeq" id="WP_011202087.1">
    <property type="nucleotide sequence ID" value="NC_006347.1"/>
</dbReference>
<dbReference type="HOGENOM" id="CLU_1841157_0_0_10"/>
<proteinExistence type="predicted"/>
<accession>Q64YN6</accession>
<dbReference type="STRING" id="295405.BF0641"/>
<evidence type="ECO:0000313" key="1">
    <source>
        <dbReference type="EMBL" id="BAD47390.1"/>
    </source>
</evidence>
<dbReference type="OrthoDB" id="42441at2"/>
<reference evidence="1 2" key="1">
    <citation type="journal article" date="2004" name="Proc. Natl. Acad. Sci. U.S.A.">
        <title>Genomic analysis of Bacteroides fragilis reveals extensive DNA inversions regulating cell surface adaptation.</title>
        <authorList>
            <person name="Kuwahara T."/>
            <person name="Yamashita A."/>
            <person name="Hirakawa H."/>
            <person name="Nakayama H."/>
            <person name="Toh H."/>
            <person name="Okada N."/>
            <person name="Kuhara S."/>
            <person name="Hattori M."/>
            <person name="Hayashi T."/>
            <person name="Ohnishi Y."/>
        </authorList>
    </citation>
    <scope>NUCLEOTIDE SEQUENCE [LARGE SCALE GENOMIC DNA]</scope>
    <source>
        <strain evidence="1 2">YCH46</strain>
    </source>
</reference>
<sequence>MNWKREKKNEYIDDCLLSIRSKGRFSFTFDELKNAFDSSEQAIRKKKSRLKADSKIVTIRKNFYIVLPPEYAENGTFPVYLYIDELMRYLKKDYYIGLYSTVALYAAKYQHMEYQIIVQQPIRDFVVGNTKIGFFLIWRKR</sequence>
<dbReference type="KEGG" id="bfr:BF0641"/>